<dbReference type="Proteomes" id="UP000185473">
    <property type="component" value="Chromosome"/>
</dbReference>
<dbReference type="EMBL" id="CP014332">
    <property type="protein sequence ID" value="APS40992.1"/>
    <property type="molecule type" value="Genomic_DNA"/>
</dbReference>
<dbReference type="OrthoDB" id="2148717at2"/>
<evidence type="ECO:0000313" key="1">
    <source>
        <dbReference type="EMBL" id="APS40992.1"/>
    </source>
</evidence>
<dbReference type="RefSeq" id="WP_075268847.1">
    <property type="nucleotide sequence ID" value="NZ_CP014332.1"/>
</dbReference>
<name>A0A1L6R920_9LACO</name>
<reference evidence="1 2" key="1">
    <citation type="submission" date="2016-02" db="EMBL/GenBank/DDBJ databases">
        <title>Complete Genome Sequence of Weissella jogaejeotgali FOL01.</title>
        <authorList>
            <person name="Lee J.-H."/>
            <person name="Ku H.-J."/>
        </authorList>
    </citation>
    <scope>NUCLEOTIDE SEQUENCE [LARGE SCALE GENOMIC DNA]</scope>
    <source>
        <strain evidence="1 2">FOL01</strain>
    </source>
</reference>
<gene>
    <name evidence="1" type="ORF">FOL01_0133</name>
</gene>
<dbReference type="KEGG" id="wjo:FOL01_0133"/>
<sequence length="174" mass="19701">MINQKQIMIEWEKAELPRNDKTYGDISAIYSDLSSNADNELEANKMFILAIRKAAMNGASTGLSVQNNVSRWLNAGATNAEAVGKYEDDLQRRRQKGRFGQPIKQESKVLVPTSDEIKQQNERWAKELGYENVKAMAKGTRDIFVNLRKTRAERLANKPKTGLTANGNRVLKRF</sequence>
<evidence type="ECO:0000313" key="2">
    <source>
        <dbReference type="Proteomes" id="UP000185473"/>
    </source>
</evidence>
<proteinExistence type="predicted"/>
<organism evidence="1 2">
    <name type="scientific">Weissella jogaejeotgali</name>
    <dbReference type="NCBI Taxonomy" id="1631871"/>
    <lineage>
        <taxon>Bacteria</taxon>
        <taxon>Bacillati</taxon>
        <taxon>Bacillota</taxon>
        <taxon>Bacilli</taxon>
        <taxon>Lactobacillales</taxon>
        <taxon>Lactobacillaceae</taxon>
        <taxon>Weissella</taxon>
    </lineage>
</organism>
<dbReference type="AlphaFoldDB" id="A0A1L6R920"/>
<accession>A0A1L6R920</accession>
<dbReference type="STRING" id="1631871.FOL01_0133"/>
<keyword evidence="2" id="KW-1185">Reference proteome</keyword>
<protein>
    <submittedName>
        <fullName evidence="1">Uncharacterized protein</fullName>
    </submittedName>
</protein>